<keyword evidence="1" id="KW-0812">Transmembrane</keyword>
<dbReference type="InterPro" id="IPR008523">
    <property type="entry name" value="DUF805"/>
</dbReference>
<dbReference type="STRING" id="420662.Mpe_A3540"/>
<dbReference type="KEGG" id="mpt:Mpe_A3540"/>
<feature type="transmembrane region" description="Helical" evidence="1">
    <location>
        <begin position="72"/>
        <end position="91"/>
    </location>
</feature>
<name>A2SLQ4_METPP</name>
<keyword evidence="1" id="KW-1133">Transmembrane helix</keyword>
<dbReference type="Pfam" id="PF05656">
    <property type="entry name" value="DUF805"/>
    <property type="match status" value="1"/>
</dbReference>
<evidence type="ECO:0000313" key="3">
    <source>
        <dbReference type="Proteomes" id="UP000000366"/>
    </source>
</evidence>
<dbReference type="HOGENOM" id="CLU_093674_5_1_4"/>
<organism evidence="2 3">
    <name type="scientific">Methylibium petroleiphilum (strain ATCC BAA-1232 / LMG 22953 / PM1)</name>
    <dbReference type="NCBI Taxonomy" id="420662"/>
    <lineage>
        <taxon>Bacteria</taxon>
        <taxon>Pseudomonadati</taxon>
        <taxon>Pseudomonadota</taxon>
        <taxon>Betaproteobacteria</taxon>
        <taxon>Burkholderiales</taxon>
        <taxon>Sphaerotilaceae</taxon>
        <taxon>Methylibium</taxon>
    </lineage>
</organism>
<dbReference type="AlphaFoldDB" id="A2SLQ4"/>
<evidence type="ECO:0008006" key="4">
    <source>
        <dbReference type="Google" id="ProtNLM"/>
    </source>
</evidence>
<dbReference type="eggNOG" id="COG3152">
    <property type="taxonomic scope" value="Bacteria"/>
</dbReference>
<keyword evidence="1" id="KW-0472">Membrane</keyword>
<evidence type="ECO:0000256" key="1">
    <source>
        <dbReference type="SAM" id="Phobius"/>
    </source>
</evidence>
<keyword evidence="3" id="KW-1185">Reference proteome</keyword>
<dbReference type="EMBL" id="CP000555">
    <property type="protein sequence ID" value="ABM96493.1"/>
    <property type="molecule type" value="Genomic_DNA"/>
</dbReference>
<dbReference type="PANTHER" id="PTHR34980">
    <property type="entry name" value="INNER MEMBRANE PROTEIN-RELATED-RELATED"/>
    <property type="match status" value="1"/>
</dbReference>
<accession>A2SLQ4</accession>
<dbReference type="Proteomes" id="UP000000366">
    <property type="component" value="Chromosome"/>
</dbReference>
<evidence type="ECO:0000313" key="2">
    <source>
        <dbReference type="EMBL" id="ABM96493.1"/>
    </source>
</evidence>
<reference evidence="2 3" key="1">
    <citation type="journal article" date="2007" name="J. Bacteriol.">
        <title>Whole-genome analysis of the methyl tert-butyl ether-degrading beta-proteobacterium Methylibium petroleiphilum PM1.</title>
        <authorList>
            <person name="Kane S.R."/>
            <person name="Chakicherla A.Y."/>
            <person name="Chain P.S.G."/>
            <person name="Schmidt R."/>
            <person name="Shin M.W."/>
            <person name="Legler T.C."/>
            <person name="Scow K.M."/>
            <person name="Larimer F.W."/>
            <person name="Lucas S.M."/>
            <person name="Richardson P.M."/>
            <person name="Hristova K.R."/>
        </authorList>
    </citation>
    <scope>NUCLEOTIDE SEQUENCE [LARGE SCALE GENOMIC DNA]</scope>
    <source>
        <strain evidence="3">ATCC BAA-1232 / LMG 22953 / PM1</strain>
    </source>
</reference>
<protein>
    <recommendedName>
        <fullName evidence="4">DUF805 domain-containing protein</fullName>
    </recommendedName>
</protein>
<gene>
    <name evidence="2" type="ordered locus">Mpe_A3540</name>
</gene>
<sequence length="127" mass="14152">MSMGWVGEFSTAGRLSRWAFWWRHLLLLPLALFLCVSATQLLGEPVDVLPALLTTVFLVSVWGRRLHDRGRSAWWLLVVALPVLGALWLLLECGLRASVDRSRYGAPAGLRPDYVTVGAAPRMERAP</sequence>
<proteinExistence type="predicted"/>
<dbReference type="PANTHER" id="PTHR34980:SF2">
    <property type="entry name" value="INNER MEMBRANE PROTEIN YHAH-RELATED"/>
    <property type="match status" value="1"/>
</dbReference>
<dbReference type="GO" id="GO:0005886">
    <property type="term" value="C:plasma membrane"/>
    <property type="evidence" value="ECO:0007669"/>
    <property type="project" value="TreeGrafter"/>
</dbReference>